<comment type="similarity">
    <text evidence="1">Belongs to the LDH2/MDH2 oxidoreductase family.</text>
</comment>
<keyword evidence="2" id="KW-0560">Oxidoreductase</keyword>
<comment type="caution">
    <text evidence="4">The sequence shown here is derived from an EMBL/GenBank/DDBJ whole genome shotgun (WGS) entry which is preliminary data.</text>
</comment>
<evidence type="ECO:0000256" key="3">
    <source>
        <dbReference type="SAM" id="MobiDB-lite"/>
    </source>
</evidence>
<accession>A0A9Q1C8L2</accession>
<reference evidence="4" key="1">
    <citation type="submission" date="2021-10" db="EMBL/GenBank/DDBJ databases">
        <title>Tropical sea cucumber genome reveals ecological adaptation and Cuvierian tubules defense mechanism.</title>
        <authorList>
            <person name="Chen T."/>
        </authorList>
    </citation>
    <scope>NUCLEOTIDE SEQUENCE</scope>
    <source>
        <strain evidence="4">Nanhai2018</strain>
        <tissue evidence="4">Muscle</tissue>
    </source>
</reference>
<evidence type="ECO:0000313" key="5">
    <source>
        <dbReference type="Proteomes" id="UP001152320"/>
    </source>
</evidence>
<dbReference type="AlphaFoldDB" id="A0A9Q1C8L2"/>
<evidence type="ECO:0008006" key="6">
    <source>
        <dbReference type="Google" id="ProtNLM"/>
    </source>
</evidence>
<protein>
    <recommendedName>
        <fullName evidence="6">Malate dehydrogenase</fullName>
    </recommendedName>
</protein>
<dbReference type="Pfam" id="PF02615">
    <property type="entry name" value="Ldh_2"/>
    <property type="match status" value="1"/>
</dbReference>
<dbReference type="PANTHER" id="PTHR11091">
    <property type="entry name" value="OXIDOREDUCTASE-RELATED"/>
    <property type="match status" value="1"/>
</dbReference>
<evidence type="ECO:0000256" key="2">
    <source>
        <dbReference type="ARBA" id="ARBA00023002"/>
    </source>
</evidence>
<name>A0A9Q1C8L2_HOLLE</name>
<dbReference type="EMBL" id="JAIZAY010000006">
    <property type="protein sequence ID" value="KAJ8040160.1"/>
    <property type="molecule type" value="Genomic_DNA"/>
</dbReference>
<evidence type="ECO:0000313" key="4">
    <source>
        <dbReference type="EMBL" id="KAJ8040160.1"/>
    </source>
</evidence>
<dbReference type="OrthoDB" id="7881616at2759"/>
<feature type="region of interest" description="Disordered" evidence="3">
    <location>
        <begin position="53"/>
        <end position="74"/>
    </location>
</feature>
<dbReference type="InterPro" id="IPR003767">
    <property type="entry name" value="Malate/L-lactate_DH-like"/>
</dbReference>
<evidence type="ECO:0000256" key="1">
    <source>
        <dbReference type="ARBA" id="ARBA00006056"/>
    </source>
</evidence>
<dbReference type="Gene3D" id="3.30.1370.60">
    <property type="entry name" value="Hypothetical oxidoreductase yiak, domain 2"/>
    <property type="match status" value="1"/>
</dbReference>
<sequence length="438" mass="48157">MLLSAVRFIIDETPRFPQGILSVSALHLFKCNHYHRSELYHYRTNKHFDRKTPTPNLWNRTGSKSIHDSSGNLKRRKMSTDSLHVKITTGEVLRFCEACMQAVGASKDHGKQLSEVLLAADYRGHFSHGLNRLPMYVRDIQANITEKAGEPVILKEFAGTAWVDGKNLLGPVVGNFCMDLAMKKAKEAGIGWVVAKGSNHYGIAGWYTLRALEHGLMGICMTNTSPLSAPTRSKKAVLGTNPMSFSAPAKDGDSFVLDMATTAVALGKIEMQKRKNEEMPMGWGQDVNGITTQDPRDVTDRGGCLQPLGGPEITGGYKGYGLTTLVEVFTGILGGAHYGPNVRKWMSTTQVADLGQMFAAINPECFCDGFQDRMSDLLGMLRGLDPADKDKPVLVAGDPERQHMEKVDKDGGITYHKNLITSMNELAEELKVTPMKLL</sequence>
<keyword evidence="5" id="KW-1185">Reference proteome</keyword>
<gene>
    <name evidence="4" type="ORF">HOLleu_14380</name>
</gene>
<dbReference type="Gene3D" id="1.10.1530.10">
    <property type="match status" value="1"/>
</dbReference>
<proteinExistence type="inferred from homology"/>
<dbReference type="InterPro" id="IPR043143">
    <property type="entry name" value="Mal/L-sulf/L-lact_DH-like_NADP"/>
</dbReference>
<feature type="compositionally biased region" description="Polar residues" evidence="3">
    <location>
        <begin position="53"/>
        <end position="72"/>
    </location>
</feature>
<dbReference type="SUPFAM" id="SSF89733">
    <property type="entry name" value="L-sulfolactate dehydrogenase-like"/>
    <property type="match status" value="1"/>
</dbReference>
<dbReference type="PANTHER" id="PTHR11091:SF0">
    <property type="entry name" value="MALATE DEHYDROGENASE"/>
    <property type="match status" value="1"/>
</dbReference>
<dbReference type="Proteomes" id="UP001152320">
    <property type="component" value="Chromosome 6"/>
</dbReference>
<dbReference type="InterPro" id="IPR043144">
    <property type="entry name" value="Mal/L-sulf/L-lact_DH-like_ah"/>
</dbReference>
<organism evidence="4 5">
    <name type="scientific">Holothuria leucospilota</name>
    <name type="common">Black long sea cucumber</name>
    <name type="synonym">Mertensiothuria leucospilota</name>
    <dbReference type="NCBI Taxonomy" id="206669"/>
    <lineage>
        <taxon>Eukaryota</taxon>
        <taxon>Metazoa</taxon>
        <taxon>Echinodermata</taxon>
        <taxon>Eleutherozoa</taxon>
        <taxon>Echinozoa</taxon>
        <taxon>Holothuroidea</taxon>
        <taxon>Aspidochirotacea</taxon>
        <taxon>Aspidochirotida</taxon>
        <taxon>Holothuriidae</taxon>
        <taxon>Holothuria</taxon>
    </lineage>
</organism>
<dbReference type="GO" id="GO:0016491">
    <property type="term" value="F:oxidoreductase activity"/>
    <property type="evidence" value="ECO:0007669"/>
    <property type="project" value="UniProtKB-KW"/>
</dbReference>
<dbReference type="InterPro" id="IPR036111">
    <property type="entry name" value="Mal/L-sulfo/L-lacto_DH-like_sf"/>
</dbReference>